<gene>
    <name evidence="4" type="ORF">QYB97_13555</name>
</gene>
<keyword evidence="2" id="KW-0233">DNA recombination</keyword>
<dbReference type="EMBL" id="JAUHTR010000006">
    <property type="protein sequence ID" value="MDN4525505.1"/>
    <property type="molecule type" value="Genomic_DNA"/>
</dbReference>
<dbReference type="InterPro" id="IPR050639">
    <property type="entry name" value="SSR_resolvase"/>
</dbReference>
<proteinExistence type="predicted"/>
<dbReference type="PROSITE" id="PS51736">
    <property type="entry name" value="RECOMBINASES_3"/>
    <property type="match status" value="1"/>
</dbReference>
<feature type="domain" description="Resolvase/invertase-type recombinase catalytic" evidence="3">
    <location>
        <begin position="3"/>
        <end position="154"/>
    </location>
</feature>
<dbReference type="InterPro" id="IPR036162">
    <property type="entry name" value="Resolvase-like_N_sf"/>
</dbReference>
<evidence type="ECO:0000256" key="2">
    <source>
        <dbReference type="ARBA" id="ARBA00023172"/>
    </source>
</evidence>
<reference evidence="4" key="1">
    <citation type="submission" date="2023-07" db="EMBL/GenBank/DDBJ databases">
        <title>Fictibacillus sp. isolated from freshwater pond.</title>
        <authorList>
            <person name="Kirdat K."/>
            <person name="Bhat A."/>
            <person name="Mourya A."/>
            <person name="Yadav A."/>
        </authorList>
    </citation>
    <scope>NUCLEOTIDE SEQUENCE</scope>
    <source>
        <strain evidence="4">NE201</strain>
    </source>
</reference>
<evidence type="ECO:0000259" key="3">
    <source>
        <dbReference type="PROSITE" id="PS51736"/>
    </source>
</evidence>
<dbReference type="Proteomes" id="UP001172721">
    <property type="component" value="Unassembled WGS sequence"/>
</dbReference>
<dbReference type="CDD" id="cd00338">
    <property type="entry name" value="Ser_Recombinase"/>
    <property type="match status" value="1"/>
</dbReference>
<dbReference type="PANTHER" id="PTHR30461">
    <property type="entry name" value="DNA-INVERTASE FROM LAMBDOID PROPHAGE"/>
    <property type="match status" value="1"/>
</dbReference>
<protein>
    <submittedName>
        <fullName evidence="4">Recombinase family protein</fullName>
    </submittedName>
</protein>
<keyword evidence="5" id="KW-1185">Reference proteome</keyword>
<comment type="caution">
    <text evidence="4">The sequence shown here is derived from an EMBL/GenBank/DDBJ whole genome shotgun (WGS) entry which is preliminary data.</text>
</comment>
<accession>A0ABT8HXJ7</accession>
<evidence type="ECO:0000313" key="5">
    <source>
        <dbReference type="Proteomes" id="UP001172721"/>
    </source>
</evidence>
<keyword evidence="1" id="KW-0238">DNA-binding</keyword>
<evidence type="ECO:0000313" key="4">
    <source>
        <dbReference type="EMBL" id="MDN4525505.1"/>
    </source>
</evidence>
<sequence length="512" mass="59892">MKKTVIYVRQSLDTDKQPHSTSMQLDMALEYAKNNEWIIHETYNEGKRSARKTRIEDRAVLNRLLNDIQSNKIGRVLVFKRDRLARNVQQYIQIYRLFKKHGVELHFTADNEPPLFEGAASEFIEAIMAGIGEYEANNLVQRLIYSKVPLIKKGFWMAGSVPFAYEPIKKNGKEKVDYKKLSKENRSNLKVITKNAEIVKEVYRTVISLPEAILASRDFSRVCKSIRENKVLQDLKNKQIYDIITQRLHIGKMLQRLDGEEYPVNLPNTQSLRILDESEEEIWYRANDIINKMDLPTNLRKKLTEEGFEEEISDPLLLGVIFCGTCRKAMVATKKSYKCSTGNCKNAPRINTVNSEVFQKVWTHLMDRGMHEWNKVLKNLDVRYAEPFFNKAKHVQKEIQEVEKEIKELFQIHLNADSVESRNRLSETVSKYKAMTLEAEKLESLYFHTSKFVQSLNKEDMLKVLDDIDFTEVHKKHLLTLVNRVYYHKKITELKCFVAEVKNEKKEKTTNC</sequence>
<dbReference type="SUPFAM" id="SSF53041">
    <property type="entry name" value="Resolvase-like"/>
    <property type="match status" value="1"/>
</dbReference>
<organism evidence="4 5">
    <name type="scientific">Fictibacillus fluitans</name>
    <dbReference type="NCBI Taxonomy" id="3058422"/>
    <lineage>
        <taxon>Bacteria</taxon>
        <taxon>Bacillati</taxon>
        <taxon>Bacillota</taxon>
        <taxon>Bacilli</taxon>
        <taxon>Bacillales</taxon>
        <taxon>Fictibacillaceae</taxon>
        <taxon>Fictibacillus</taxon>
    </lineage>
</organism>
<name>A0ABT8HXJ7_9BACL</name>
<evidence type="ECO:0000256" key="1">
    <source>
        <dbReference type="ARBA" id="ARBA00023125"/>
    </source>
</evidence>
<dbReference type="SMART" id="SM00857">
    <property type="entry name" value="Resolvase"/>
    <property type="match status" value="1"/>
</dbReference>
<dbReference type="Gene3D" id="3.40.50.1390">
    <property type="entry name" value="Resolvase, N-terminal catalytic domain"/>
    <property type="match status" value="1"/>
</dbReference>
<dbReference type="PANTHER" id="PTHR30461:SF2">
    <property type="entry name" value="SERINE RECOMBINASE PINE-RELATED"/>
    <property type="match status" value="1"/>
</dbReference>
<dbReference type="Pfam" id="PF00239">
    <property type="entry name" value="Resolvase"/>
    <property type="match status" value="1"/>
</dbReference>
<dbReference type="RefSeq" id="WP_301166533.1">
    <property type="nucleotide sequence ID" value="NZ_JAUHTR010000006.1"/>
</dbReference>
<dbReference type="InterPro" id="IPR006119">
    <property type="entry name" value="Resolv_N"/>
</dbReference>